<dbReference type="EMBL" id="MT141169">
    <property type="protein sequence ID" value="QJA55624.1"/>
    <property type="molecule type" value="Genomic_DNA"/>
</dbReference>
<reference evidence="1" key="1">
    <citation type="submission" date="2020-03" db="EMBL/GenBank/DDBJ databases">
        <title>The deep terrestrial virosphere.</title>
        <authorList>
            <person name="Holmfeldt K."/>
            <person name="Nilsson E."/>
            <person name="Simone D."/>
            <person name="Lopez-Fernandez M."/>
            <person name="Wu X."/>
            <person name="de Brujin I."/>
            <person name="Lundin D."/>
            <person name="Andersson A."/>
            <person name="Bertilsson S."/>
            <person name="Dopson M."/>
        </authorList>
    </citation>
    <scope>NUCLEOTIDE SEQUENCE</scope>
    <source>
        <strain evidence="1">MM415B02022</strain>
    </source>
</reference>
<protein>
    <submittedName>
        <fullName evidence="1">Uncharacterized protein</fullName>
    </submittedName>
</protein>
<name>A0A6M3IDZ0_9ZZZZ</name>
<organism evidence="1">
    <name type="scientific">viral metagenome</name>
    <dbReference type="NCBI Taxonomy" id="1070528"/>
    <lineage>
        <taxon>unclassified sequences</taxon>
        <taxon>metagenomes</taxon>
        <taxon>organismal metagenomes</taxon>
    </lineage>
</organism>
<sequence length="64" mass="7476">MVELTREDCKAILQDCGFHRKKAIELSGRIKDKIEEKIKEKEVKSKVVIESKDISEPKNTYIKK</sequence>
<accession>A0A6M3IDZ0</accession>
<gene>
    <name evidence="1" type="ORF">MM415B02022_0006</name>
</gene>
<proteinExistence type="predicted"/>
<dbReference type="AlphaFoldDB" id="A0A6M3IDZ0"/>
<evidence type="ECO:0000313" key="1">
    <source>
        <dbReference type="EMBL" id="QJA55624.1"/>
    </source>
</evidence>